<gene>
    <name evidence="4" type="ORF">B1B_09369</name>
</gene>
<organism evidence="4">
    <name type="scientific">mine drainage metagenome</name>
    <dbReference type="NCBI Taxonomy" id="410659"/>
    <lineage>
        <taxon>unclassified sequences</taxon>
        <taxon>metagenomes</taxon>
        <taxon>ecological metagenomes</taxon>
    </lineage>
</organism>
<dbReference type="InterPro" id="IPR012349">
    <property type="entry name" value="Split_barrel_FMN-bd"/>
</dbReference>
<comment type="caution">
    <text evidence="4">The sequence shown here is derived from an EMBL/GenBank/DDBJ whole genome shotgun (WGS) entry which is preliminary data.</text>
</comment>
<evidence type="ECO:0000256" key="2">
    <source>
        <dbReference type="ARBA" id="ARBA00023002"/>
    </source>
</evidence>
<protein>
    <submittedName>
        <fullName evidence="4">Flavin reductase-like, FMN-binding domain protein</fullName>
    </submittedName>
</protein>
<feature type="domain" description="Flavin reductase like" evidence="3">
    <location>
        <begin position="19"/>
        <end position="165"/>
    </location>
</feature>
<dbReference type="PANTHER" id="PTHR30466">
    <property type="entry name" value="FLAVIN REDUCTASE"/>
    <property type="match status" value="1"/>
</dbReference>
<dbReference type="SUPFAM" id="SSF50475">
    <property type="entry name" value="FMN-binding split barrel"/>
    <property type="match status" value="1"/>
</dbReference>
<dbReference type="SMART" id="SM00903">
    <property type="entry name" value="Flavin_Reduct"/>
    <property type="match status" value="1"/>
</dbReference>
<evidence type="ECO:0000256" key="1">
    <source>
        <dbReference type="ARBA" id="ARBA00008898"/>
    </source>
</evidence>
<reference evidence="4" key="2">
    <citation type="journal article" date="2014" name="ISME J.">
        <title>Microbial stratification in low pH oxic and suboxic macroscopic growths along an acid mine drainage.</title>
        <authorList>
            <person name="Mendez-Garcia C."/>
            <person name="Mesa V."/>
            <person name="Sprenger R.R."/>
            <person name="Richter M."/>
            <person name="Diez M.S."/>
            <person name="Solano J."/>
            <person name="Bargiela R."/>
            <person name="Golyshina O.V."/>
            <person name="Manteca A."/>
            <person name="Ramos J.L."/>
            <person name="Gallego J.R."/>
            <person name="Llorente I."/>
            <person name="Martins Dos Santos V.A."/>
            <person name="Jensen O.N."/>
            <person name="Pelaez A.I."/>
            <person name="Sanchez J."/>
            <person name="Ferrer M."/>
        </authorList>
    </citation>
    <scope>NUCLEOTIDE SEQUENCE</scope>
</reference>
<keyword evidence="2" id="KW-0560">Oxidoreductase</keyword>
<dbReference type="PANTHER" id="PTHR30466:SF11">
    <property type="entry name" value="FLAVIN-DEPENDENT MONOOXYGENASE, REDUCTASE SUBUNIT HSAB"/>
    <property type="match status" value="1"/>
</dbReference>
<proteinExistence type="inferred from homology"/>
<dbReference type="GO" id="GO:0042602">
    <property type="term" value="F:riboflavin reductase (NADPH) activity"/>
    <property type="evidence" value="ECO:0007669"/>
    <property type="project" value="TreeGrafter"/>
</dbReference>
<dbReference type="EMBL" id="AUZY01006186">
    <property type="protein sequence ID" value="EQD55135.1"/>
    <property type="molecule type" value="Genomic_DNA"/>
</dbReference>
<dbReference type="InterPro" id="IPR050268">
    <property type="entry name" value="NADH-dep_flavin_reductase"/>
</dbReference>
<dbReference type="AlphaFoldDB" id="T1BMD9"/>
<evidence type="ECO:0000313" key="4">
    <source>
        <dbReference type="EMBL" id="EQD55135.1"/>
    </source>
</evidence>
<accession>T1BMD9</accession>
<sequence length="179" mass="18787">MTPASPGSAPDPAAFRALMGRWASGVAVVTGHADGRDAGLTVNALLSISLQPPSLLVSLTQDADTTPVIGASGRFGVSFLSATQRAVSERFARAIPSAEKFRDLPVRRGRGGVPLLEGALGTAECRVADWIPRHDHVLIEGEVVETTIGDPTALPLLFFGSHYGEASGPRDVRFPPPLR</sequence>
<dbReference type="Pfam" id="PF01613">
    <property type="entry name" value="Flavin_Reduct"/>
    <property type="match status" value="1"/>
</dbReference>
<dbReference type="Gene3D" id="2.30.110.10">
    <property type="entry name" value="Electron Transport, Fmn-binding Protein, Chain A"/>
    <property type="match status" value="1"/>
</dbReference>
<evidence type="ECO:0000259" key="3">
    <source>
        <dbReference type="SMART" id="SM00903"/>
    </source>
</evidence>
<dbReference type="InterPro" id="IPR002563">
    <property type="entry name" value="Flavin_Rdtase-like_dom"/>
</dbReference>
<comment type="similarity">
    <text evidence="1">Belongs to the non-flavoprotein flavin reductase family.</text>
</comment>
<reference evidence="4" key="1">
    <citation type="submission" date="2013-08" db="EMBL/GenBank/DDBJ databases">
        <authorList>
            <person name="Mendez C."/>
            <person name="Richter M."/>
            <person name="Ferrer M."/>
            <person name="Sanchez J."/>
        </authorList>
    </citation>
    <scope>NUCLEOTIDE SEQUENCE</scope>
</reference>
<dbReference type="GO" id="GO:0010181">
    <property type="term" value="F:FMN binding"/>
    <property type="evidence" value="ECO:0007669"/>
    <property type="project" value="InterPro"/>
</dbReference>
<name>T1BMD9_9ZZZZ</name>